<evidence type="ECO:0000259" key="1">
    <source>
        <dbReference type="Pfam" id="PF00149"/>
    </source>
</evidence>
<feature type="domain" description="Pyrrolo-quinoline quinone repeat" evidence="2">
    <location>
        <begin position="539"/>
        <end position="617"/>
    </location>
</feature>
<feature type="domain" description="Calcineurin-like phosphoesterase" evidence="1">
    <location>
        <begin position="25"/>
        <end position="201"/>
    </location>
</feature>
<dbReference type="SUPFAM" id="SSF50998">
    <property type="entry name" value="Quinoprotein alcohol dehydrogenase-like"/>
    <property type="match status" value="1"/>
</dbReference>
<gene>
    <name evidence="3" type="ORF">EWE74_15515</name>
</gene>
<dbReference type="EMBL" id="SGIT01000003">
    <property type="protein sequence ID" value="RZF58732.1"/>
    <property type="molecule type" value="Genomic_DNA"/>
</dbReference>
<dbReference type="SMART" id="SM00564">
    <property type="entry name" value="PQQ"/>
    <property type="match status" value="6"/>
</dbReference>
<dbReference type="Pfam" id="PF13360">
    <property type="entry name" value="PQQ_2"/>
    <property type="match status" value="3"/>
</dbReference>
<dbReference type="OrthoDB" id="9816081at2"/>
<dbReference type="Pfam" id="PF00149">
    <property type="entry name" value="Metallophos"/>
    <property type="match status" value="1"/>
</dbReference>
<dbReference type="Gene3D" id="2.130.10.10">
    <property type="entry name" value="YVTN repeat-like/Quinoprotein amine dehydrogenase"/>
    <property type="match status" value="1"/>
</dbReference>
<comment type="caution">
    <text evidence="3">The sequence shown here is derived from an EMBL/GenBank/DDBJ whole genome shotgun (WGS) entry which is preliminary data.</text>
</comment>
<dbReference type="Gene3D" id="3.60.21.10">
    <property type="match status" value="1"/>
</dbReference>
<reference evidence="3 4" key="1">
    <citation type="submission" date="2019-02" db="EMBL/GenBank/DDBJ databases">
        <authorList>
            <person name="Li Y."/>
        </authorList>
    </citation>
    <scope>NUCLEOTIDE SEQUENCE [LARGE SCALE GENOMIC DNA]</scope>
    <source>
        <strain evidence="3 4">30C10-4-7</strain>
    </source>
</reference>
<dbReference type="InterPro" id="IPR018391">
    <property type="entry name" value="PQQ_b-propeller_rpt"/>
</dbReference>
<dbReference type="SUPFAM" id="SSF56300">
    <property type="entry name" value="Metallo-dependent phosphatases"/>
    <property type="match status" value="1"/>
</dbReference>
<feature type="domain" description="Pyrrolo-quinoline quinone repeat" evidence="2">
    <location>
        <begin position="419"/>
        <end position="532"/>
    </location>
</feature>
<accession>A0A4Q6XN34</accession>
<dbReference type="PANTHER" id="PTHR34512">
    <property type="entry name" value="CELL SURFACE PROTEIN"/>
    <property type="match status" value="1"/>
</dbReference>
<evidence type="ECO:0000313" key="4">
    <source>
        <dbReference type="Proteomes" id="UP000292855"/>
    </source>
</evidence>
<dbReference type="InterPro" id="IPR004843">
    <property type="entry name" value="Calcineurin-like_PHP"/>
</dbReference>
<sequence length="621" mass="69203">MLAIPKYILVICFLLISLVCFPQPFKFAQVTDTHVGGATGAEDLRRTVRDLNQQSDIDFVILSGDVTEFGSDDELALAKQILDSLSLPLYVLPGNHDSNWSESGANSFRKVFGDETFFFRHKGYMFMGTTSGPNMRMSPGQIPRENLVWMDSVFKANPDTETPLIFINHYPLDSSLNNWFEAIDRLKQRNVQLAMCGHGHNNSVYNWEGIPGIMGRSNLRAKDSVGGYNIISIENGTATYSLRRPLWKTEVSWTQVSLKNHYFGQGTVSYKRPDFSVNDKYASRVQEVWRFQDNADLGAGLESHRNLILTGNTAGQVFALDVNTGKKVWAYQTGGKVYATPAVWKNTVVVGSSDGTIYGLNAKNGQLQWQIKTEKAVLGSAVIEKGVAFIGGSDGTFRAIDVREGKLKWTFDQLQGYVSGKPTLYKDKVVFGDWGNGFYALSKKTGKLQWSWDNGHKNRMLSAAACYPVATNNRIFIVAPDRYMTCLDATTGQVIWRKKKDTIRVRESMGLSEDGRYVYVKTMDGNLLGVSTTADSMDIAWRSTLQLPYELTPSAIATNGRQVFVPSHSGLLSGVDAKTGEVLWQYKCSNAMINPIFVLRSNQIVVTTMDGMMMKFNLGKE</sequence>
<protein>
    <submittedName>
        <fullName evidence="3">Metallophosphoesterase</fullName>
    </submittedName>
</protein>
<dbReference type="RefSeq" id="WP_130142517.1">
    <property type="nucleotide sequence ID" value="NZ_SGIT01000003.1"/>
</dbReference>
<evidence type="ECO:0000313" key="3">
    <source>
        <dbReference type="EMBL" id="RZF58732.1"/>
    </source>
</evidence>
<dbReference type="PANTHER" id="PTHR34512:SF30">
    <property type="entry name" value="OUTER MEMBRANE PROTEIN ASSEMBLY FACTOR BAMB"/>
    <property type="match status" value="1"/>
</dbReference>
<name>A0A4Q6XN34_9SPHI</name>
<dbReference type="GO" id="GO:0016787">
    <property type="term" value="F:hydrolase activity"/>
    <property type="evidence" value="ECO:0007669"/>
    <property type="project" value="InterPro"/>
</dbReference>
<proteinExistence type="predicted"/>
<organism evidence="3 4">
    <name type="scientific">Sphingobacterium corticibacterium</name>
    <dbReference type="NCBI Taxonomy" id="2484746"/>
    <lineage>
        <taxon>Bacteria</taxon>
        <taxon>Pseudomonadati</taxon>
        <taxon>Bacteroidota</taxon>
        <taxon>Sphingobacteriia</taxon>
        <taxon>Sphingobacteriales</taxon>
        <taxon>Sphingobacteriaceae</taxon>
        <taxon>Sphingobacterium</taxon>
    </lineage>
</organism>
<dbReference type="InterPro" id="IPR011047">
    <property type="entry name" value="Quinoprotein_ADH-like_sf"/>
</dbReference>
<dbReference type="InterPro" id="IPR002372">
    <property type="entry name" value="PQQ_rpt_dom"/>
</dbReference>
<feature type="domain" description="Pyrrolo-quinoline quinone repeat" evidence="2">
    <location>
        <begin position="286"/>
        <end position="409"/>
    </location>
</feature>
<evidence type="ECO:0000259" key="2">
    <source>
        <dbReference type="Pfam" id="PF13360"/>
    </source>
</evidence>
<dbReference type="Proteomes" id="UP000292855">
    <property type="component" value="Unassembled WGS sequence"/>
</dbReference>
<dbReference type="AlphaFoldDB" id="A0A4Q6XN34"/>
<dbReference type="InterPro" id="IPR015943">
    <property type="entry name" value="WD40/YVTN_repeat-like_dom_sf"/>
</dbReference>
<dbReference type="InterPro" id="IPR029052">
    <property type="entry name" value="Metallo-depent_PP-like"/>
</dbReference>
<keyword evidence="4" id="KW-1185">Reference proteome</keyword>